<keyword evidence="2" id="KW-1185">Reference proteome</keyword>
<reference evidence="2" key="1">
    <citation type="submission" date="2016-03" db="EMBL/GenBank/DDBJ databases">
        <authorList>
            <person name="Oger P.M."/>
        </authorList>
    </citation>
    <scope>NUCLEOTIDE SEQUENCE [LARGE SCALE GENOMIC DNA]</scope>
    <source>
        <strain evidence="2">OG-1</strain>
    </source>
</reference>
<dbReference type="AlphaFoldDB" id="A0A142CW41"/>
<gene>
    <name evidence="1" type="ORF">A0127_07330</name>
</gene>
<organism evidence="1 2">
    <name type="scientific">Thermococcus peptonophilus</name>
    <dbReference type="NCBI Taxonomy" id="53952"/>
    <lineage>
        <taxon>Archaea</taxon>
        <taxon>Methanobacteriati</taxon>
        <taxon>Methanobacteriota</taxon>
        <taxon>Thermococci</taxon>
        <taxon>Thermococcales</taxon>
        <taxon>Thermococcaceae</taxon>
        <taxon>Thermococcus</taxon>
    </lineage>
</organism>
<proteinExistence type="predicted"/>
<protein>
    <submittedName>
        <fullName evidence="1">Uncharacterized protein</fullName>
    </submittedName>
</protein>
<sequence>MPRRKTVLALFLVATLSLSIVSLVAAATWGLNEEKPIRIFGYDVYKFEGSGHYAIFYPMPDGTVKLLKTGKVGIFPTFVRVPRNAWLKEYANKRNTLKATPTPIVIFVSEKGLGIASIRGSRVKLKELEILGASEVTATSTNSCPKDYIPEGYRYCIPKDPTSNWIKIIASKVVIDEISFLGLRIDNHVLKDVIFDMKLYLNEATYSHWTAGIDVGPVTLFTTELGNKFEGKSLKLQYITPYEITPQSSVWSRYVNLDVKYVVTVYGVLAYDRYTGKYTEMPLTLTYPLEILTTGSYKIYETTSGGQKYVEFNPGSTFYTPSITEDPRYLTIPQSTSQERTWIDYIGRNQLIINKWLKNTYEFSSESSFSVPIGPGAVKALEKAGVLAKYPSISKVLNSISLTIGFHKTTNQESELSYTLWGTPKESCYALNYYQNLDVAEDYNKVKVPMFLVTVTNGKSPGFCDPRTGLCATSTDITDKE</sequence>
<dbReference type="InterPro" id="IPR016539">
    <property type="entry name" value="UCP008315"/>
</dbReference>
<dbReference type="KEGG" id="tpep:A0127_07330"/>
<accession>A0A142CW41</accession>
<name>A0A142CW41_9EURY</name>
<evidence type="ECO:0000313" key="2">
    <source>
        <dbReference type="Proteomes" id="UP000073604"/>
    </source>
</evidence>
<dbReference type="PIRSF" id="PIRSF008315">
    <property type="entry name" value="UCP008315"/>
    <property type="match status" value="1"/>
</dbReference>
<dbReference type="Proteomes" id="UP000073604">
    <property type="component" value="Chromosome"/>
</dbReference>
<dbReference type="OrthoDB" id="92520at2157"/>
<evidence type="ECO:0000313" key="1">
    <source>
        <dbReference type="EMBL" id="AMQ18993.1"/>
    </source>
</evidence>
<dbReference type="RefSeq" id="WP_062389897.1">
    <property type="nucleotide sequence ID" value="NZ_CP014750.1"/>
</dbReference>
<dbReference type="GeneID" id="27140348"/>
<dbReference type="EMBL" id="CP014750">
    <property type="protein sequence ID" value="AMQ18993.1"/>
    <property type="molecule type" value="Genomic_DNA"/>
</dbReference>